<dbReference type="PANTHER" id="PTHR43546">
    <property type="entry name" value="UPF0173 METAL-DEPENDENT HYDROLASE MJ1163-RELATED"/>
    <property type="match status" value="1"/>
</dbReference>
<dbReference type="SUPFAM" id="SSF56281">
    <property type="entry name" value="Metallo-hydrolase/oxidoreductase"/>
    <property type="match status" value="1"/>
</dbReference>
<gene>
    <name evidence="4" type="ORF">JGI25_00592</name>
</gene>
<accession>A0A916LJK3</accession>
<dbReference type="InterPro" id="IPR050114">
    <property type="entry name" value="UPF0173_UPF0282_UlaG_hydrolase"/>
</dbReference>
<dbReference type="AlphaFoldDB" id="A0A916LJK3"/>
<keyword evidence="1 2" id="KW-0378">Hydrolase</keyword>
<organism evidence="4 5">
    <name type="scientific">Kryptobacter tengchongensis</name>
    <dbReference type="NCBI Taxonomy" id="1643429"/>
    <lineage>
        <taxon>Bacteria</taxon>
        <taxon>Pseudomonadati</taxon>
        <taxon>Candidatus Kryptoniota</taxon>
        <taxon>Candidatus Kryptobacter</taxon>
    </lineage>
</organism>
<dbReference type="Proteomes" id="UP000243105">
    <property type="component" value="Unassembled WGS sequence"/>
</dbReference>
<dbReference type="HAMAP" id="MF_00457">
    <property type="entry name" value="UPF0173"/>
    <property type="match status" value="1"/>
</dbReference>
<dbReference type="InterPro" id="IPR022877">
    <property type="entry name" value="UPF0173"/>
</dbReference>
<dbReference type="PANTHER" id="PTHR43546:SF3">
    <property type="entry name" value="UPF0173 METAL-DEPENDENT HYDROLASE MJ1163"/>
    <property type="match status" value="1"/>
</dbReference>
<feature type="domain" description="Metallo-beta-lactamase" evidence="3">
    <location>
        <begin position="40"/>
        <end position="229"/>
    </location>
</feature>
<sequence length="265" mass="28737">MKVFILFTIISLVVVGLTAVASEKKTTAKRFKGVEVTWLGHAAFLLKSPNGKIVLIDPWLDNPKAPESAKNITKADIILLTHGHFDHVGSAPEIAKNSGAKVVCIFEISRYLAKQGVPEEQLIGMNYSGTVEVDGIKITMVPAVHSSGISDGDKIIEGGNPAGFVVEFENGFKVYHTGDTGLFGDMEWIKKLYSPDLMLVCIGGHFTMSPREAAEAIKLVEPKYVIPMHYGTFPILAGTPAELKKYLPAKFKNAVIELKPGETAN</sequence>
<reference evidence="4 5" key="1">
    <citation type="submission" date="2015-11" db="EMBL/GenBank/DDBJ databases">
        <authorList>
            <person name="Varghese N."/>
        </authorList>
    </citation>
    <scope>NUCLEOTIDE SEQUENCE [LARGE SCALE GENOMIC DNA]</scope>
    <source>
        <strain evidence="4 5">JGI-25</strain>
    </source>
</reference>
<evidence type="ECO:0000313" key="5">
    <source>
        <dbReference type="Proteomes" id="UP000243105"/>
    </source>
</evidence>
<dbReference type="EMBL" id="CZVV01000027">
    <property type="protein sequence ID" value="CUS99554.1"/>
    <property type="molecule type" value="Genomic_DNA"/>
</dbReference>
<protein>
    <recommendedName>
        <fullName evidence="2">UPF0173 metal-dependent hydrolase JGI25_00592</fullName>
    </recommendedName>
</protein>
<dbReference type="Pfam" id="PF12706">
    <property type="entry name" value="Lactamase_B_2"/>
    <property type="match status" value="1"/>
</dbReference>
<name>A0A916LJK3_KRYT1</name>
<dbReference type="SMART" id="SM00849">
    <property type="entry name" value="Lactamase_B"/>
    <property type="match status" value="1"/>
</dbReference>
<comment type="caution">
    <text evidence="4">The sequence shown here is derived from an EMBL/GenBank/DDBJ whole genome shotgun (WGS) entry which is preliminary data.</text>
</comment>
<dbReference type="NCBIfam" id="NF001911">
    <property type="entry name" value="PRK00685.1"/>
    <property type="match status" value="1"/>
</dbReference>
<comment type="similarity">
    <text evidence="2">Belongs to the UPF0173 family.</text>
</comment>
<proteinExistence type="inferred from homology"/>
<dbReference type="InterPro" id="IPR001279">
    <property type="entry name" value="Metallo-B-lactamas"/>
</dbReference>
<dbReference type="GO" id="GO:0016787">
    <property type="term" value="F:hydrolase activity"/>
    <property type="evidence" value="ECO:0007669"/>
    <property type="project" value="UniProtKB-UniRule"/>
</dbReference>
<dbReference type="Gene3D" id="3.60.15.10">
    <property type="entry name" value="Ribonuclease Z/Hydroxyacylglutathione hydrolase-like"/>
    <property type="match status" value="1"/>
</dbReference>
<evidence type="ECO:0000256" key="1">
    <source>
        <dbReference type="ARBA" id="ARBA00022801"/>
    </source>
</evidence>
<dbReference type="InterPro" id="IPR036866">
    <property type="entry name" value="RibonucZ/Hydroxyglut_hydro"/>
</dbReference>
<dbReference type="RefSeq" id="WP_081040507.1">
    <property type="nucleotide sequence ID" value="NZ_CZVH01000014.1"/>
</dbReference>
<evidence type="ECO:0000313" key="4">
    <source>
        <dbReference type="EMBL" id="CUS99554.1"/>
    </source>
</evidence>
<evidence type="ECO:0000259" key="3">
    <source>
        <dbReference type="SMART" id="SM00849"/>
    </source>
</evidence>
<evidence type="ECO:0000256" key="2">
    <source>
        <dbReference type="HAMAP-Rule" id="MF_00457"/>
    </source>
</evidence>